<proteinExistence type="predicted"/>
<reference evidence="1" key="1">
    <citation type="submission" date="2022-08" db="EMBL/GenBank/DDBJ databases">
        <title>Genome Sequence of Fusarium decemcellulare.</title>
        <authorList>
            <person name="Buettner E."/>
        </authorList>
    </citation>
    <scope>NUCLEOTIDE SEQUENCE</scope>
    <source>
        <strain evidence="1">Babe19</strain>
    </source>
</reference>
<evidence type="ECO:0000313" key="2">
    <source>
        <dbReference type="Proteomes" id="UP001148629"/>
    </source>
</evidence>
<keyword evidence="2" id="KW-1185">Reference proteome</keyword>
<protein>
    <submittedName>
        <fullName evidence="1">Uncharacterized protein</fullName>
    </submittedName>
</protein>
<comment type="caution">
    <text evidence="1">The sequence shown here is derived from an EMBL/GenBank/DDBJ whole genome shotgun (WGS) entry which is preliminary data.</text>
</comment>
<name>A0ACC1RQM2_9HYPO</name>
<evidence type="ECO:0000313" key="1">
    <source>
        <dbReference type="EMBL" id="KAJ3524723.1"/>
    </source>
</evidence>
<organism evidence="1 2">
    <name type="scientific">Fusarium decemcellulare</name>
    <dbReference type="NCBI Taxonomy" id="57161"/>
    <lineage>
        <taxon>Eukaryota</taxon>
        <taxon>Fungi</taxon>
        <taxon>Dikarya</taxon>
        <taxon>Ascomycota</taxon>
        <taxon>Pezizomycotina</taxon>
        <taxon>Sordariomycetes</taxon>
        <taxon>Hypocreomycetidae</taxon>
        <taxon>Hypocreales</taxon>
        <taxon>Nectriaceae</taxon>
        <taxon>Fusarium</taxon>
        <taxon>Fusarium decemcellulare species complex</taxon>
    </lineage>
</organism>
<gene>
    <name evidence="1" type="ORF">NM208_g11946</name>
</gene>
<accession>A0ACC1RQM2</accession>
<dbReference type="EMBL" id="JANRMS010002030">
    <property type="protein sequence ID" value="KAJ3524723.1"/>
    <property type="molecule type" value="Genomic_DNA"/>
</dbReference>
<dbReference type="Proteomes" id="UP001148629">
    <property type="component" value="Unassembled WGS sequence"/>
</dbReference>
<sequence length="214" mass="23467">MSLNSPMLNAMYQNALLGGFANVLAQLITAHRTGADVTIDWVPVFQFLIFNLISTPPNFLWQDFLESTFPAHPQEPQPSDPKSPKPQPKLSVRNTAIKFLLDQTLGAAINTLLFSTYTHAFRSAVHPVPVITGFSKAVSFWLHPGALDFGRVDWSAVWDAAKIEFVPFVVAGWKLWPAVSLVNFTAVKTVEGRNLVGASAGVVWGIYMSLVSAQ</sequence>